<gene>
    <name evidence="2" type="ORF">LCGC14_1550680</name>
</gene>
<keyword evidence="1" id="KW-0472">Membrane</keyword>
<dbReference type="EMBL" id="LAZR01011850">
    <property type="protein sequence ID" value="KKM57577.1"/>
    <property type="molecule type" value="Genomic_DNA"/>
</dbReference>
<organism evidence="2">
    <name type="scientific">marine sediment metagenome</name>
    <dbReference type="NCBI Taxonomy" id="412755"/>
    <lineage>
        <taxon>unclassified sequences</taxon>
        <taxon>metagenomes</taxon>
        <taxon>ecological metagenomes</taxon>
    </lineage>
</organism>
<proteinExistence type="predicted"/>
<protein>
    <submittedName>
        <fullName evidence="2">Uncharacterized protein</fullName>
    </submittedName>
</protein>
<keyword evidence="1" id="KW-0812">Transmembrane</keyword>
<feature type="transmembrane region" description="Helical" evidence="1">
    <location>
        <begin position="44"/>
        <end position="69"/>
    </location>
</feature>
<keyword evidence="1" id="KW-1133">Transmembrane helix</keyword>
<name>A0A0F9JBD8_9ZZZZ</name>
<sequence>MRFNGSIFEERMTTICQTSQMDINSLREYVSYCKSDYYSELEKAVAKIICLFQGIIGIPIFVISIWVFYSSF</sequence>
<evidence type="ECO:0000313" key="2">
    <source>
        <dbReference type="EMBL" id="KKM57577.1"/>
    </source>
</evidence>
<accession>A0A0F9JBD8</accession>
<reference evidence="2" key="1">
    <citation type="journal article" date="2015" name="Nature">
        <title>Complex archaea that bridge the gap between prokaryotes and eukaryotes.</title>
        <authorList>
            <person name="Spang A."/>
            <person name="Saw J.H."/>
            <person name="Jorgensen S.L."/>
            <person name="Zaremba-Niedzwiedzka K."/>
            <person name="Martijn J."/>
            <person name="Lind A.E."/>
            <person name="van Eijk R."/>
            <person name="Schleper C."/>
            <person name="Guy L."/>
            <person name="Ettema T.J."/>
        </authorList>
    </citation>
    <scope>NUCLEOTIDE SEQUENCE</scope>
</reference>
<comment type="caution">
    <text evidence="2">The sequence shown here is derived from an EMBL/GenBank/DDBJ whole genome shotgun (WGS) entry which is preliminary data.</text>
</comment>
<evidence type="ECO:0000256" key="1">
    <source>
        <dbReference type="SAM" id="Phobius"/>
    </source>
</evidence>
<dbReference type="AlphaFoldDB" id="A0A0F9JBD8"/>